<dbReference type="InterPro" id="IPR011944">
    <property type="entry name" value="Steroid_delta5-4_isomerase"/>
</dbReference>
<feature type="chain" id="PRO_5038799097" evidence="2">
    <location>
        <begin position="32"/>
        <end position="202"/>
    </location>
</feature>
<dbReference type="NCBIfam" id="TIGR02246">
    <property type="entry name" value="SgcJ/EcaC family oxidoreductase"/>
    <property type="match status" value="1"/>
</dbReference>
<gene>
    <name evidence="4" type="ORF">BJ981_003866</name>
</gene>
<dbReference type="AlphaFoldDB" id="A0A7W8Z624"/>
<feature type="compositionally biased region" description="Low complexity" evidence="1">
    <location>
        <begin position="27"/>
        <end position="42"/>
    </location>
</feature>
<protein>
    <submittedName>
        <fullName evidence="4">Uncharacterized protein (TIGR02246 family)</fullName>
    </submittedName>
</protein>
<evidence type="ECO:0000313" key="4">
    <source>
        <dbReference type="EMBL" id="MBB5628167.1"/>
    </source>
</evidence>
<sequence>MDIRRHTTRTVRLALIGGLGATLVTSTPPTAAVTPDATGPAASRPTTAVPQDPDQLALRRVWERQAEAWARGDGAAYARVYTPDADLVNIKGEHLHDRRVIAARLQHYFDHDLKNTRILRLDERVRRLSPTTALIVRRDCVLYGGETACRPGRLSINTSVVVKQAGQWLVTSFHNTLVQDHGAAATPLSAGGHFGAAFDTTE</sequence>
<feature type="domain" description="DUF4440" evidence="3">
    <location>
        <begin position="58"/>
        <end position="169"/>
    </location>
</feature>
<dbReference type="Proteomes" id="UP000588112">
    <property type="component" value="Unassembled WGS sequence"/>
</dbReference>
<accession>A0A7W8Z624</accession>
<dbReference type="EMBL" id="JACHBR010000001">
    <property type="protein sequence ID" value="MBB5628167.1"/>
    <property type="molecule type" value="Genomic_DNA"/>
</dbReference>
<evidence type="ECO:0000259" key="3">
    <source>
        <dbReference type="Pfam" id="PF14534"/>
    </source>
</evidence>
<feature type="signal peptide" evidence="2">
    <location>
        <begin position="1"/>
        <end position="31"/>
    </location>
</feature>
<keyword evidence="5" id="KW-1185">Reference proteome</keyword>
<organism evidence="4 5">
    <name type="scientific">Sphaerisporangium krabiense</name>
    <dbReference type="NCBI Taxonomy" id="763782"/>
    <lineage>
        <taxon>Bacteria</taxon>
        <taxon>Bacillati</taxon>
        <taxon>Actinomycetota</taxon>
        <taxon>Actinomycetes</taxon>
        <taxon>Streptosporangiales</taxon>
        <taxon>Streptosporangiaceae</taxon>
        <taxon>Sphaerisporangium</taxon>
    </lineage>
</organism>
<evidence type="ECO:0000313" key="5">
    <source>
        <dbReference type="Proteomes" id="UP000588112"/>
    </source>
</evidence>
<proteinExistence type="predicted"/>
<dbReference type="InterPro" id="IPR032710">
    <property type="entry name" value="NTF2-like_dom_sf"/>
</dbReference>
<dbReference type="Gene3D" id="3.10.450.50">
    <property type="match status" value="1"/>
</dbReference>
<keyword evidence="2" id="KW-0732">Signal</keyword>
<feature type="region of interest" description="Disordered" evidence="1">
    <location>
        <begin position="27"/>
        <end position="50"/>
    </location>
</feature>
<evidence type="ECO:0000256" key="1">
    <source>
        <dbReference type="SAM" id="MobiDB-lite"/>
    </source>
</evidence>
<reference evidence="4 5" key="1">
    <citation type="submission" date="2020-08" db="EMBL/GenBank/DDBJ databases">
        <title>Sequencing the genomes of 1000 actinobacteria strains.</title>
        <authorList>
            <person name="Klenk H.-P."/>
        </authorList>
    </citation>
    <scope>NUCLEOTIDE SEQUENCE [LARGE SCALE GENOMIC DNA]</scope>
    <source>
        <strain evidence="4 5">DSM 45790</strain>
    </source>
</reference>
<name>A0A7W8Z624_9ACTN</name>
<evidence type="ECO:0000256" key="2">
    <source>
        <dbReference type="SAM" id="SignalP"/>
    </source>
</evidence>
<comment type="caution">
    <text evidence="4">The sequence shown here is derived from an EMBL/GenBank/DDBJ whole genome shotgun (WGS) entry which is preliminary data.</text>
</comment>
<dbReference type="InterPro" id="IPR027843">
    <property type="entry name" value="DUF4440"/>
</dbReference>
<dbReference type="SUPFAM" id="SSF54427">
    <property type="entry name" value="NTF2-like"/>
    <property type="match status" value="1"/>
</dbReference>
<dbReference type="RefSeq" id="WP_184612728.1">
    <property type="nucleotide sequence ID" value="NZ_BOOS01000017.1"/>
</dbReference>
<dbReference type="Pfam" id="PF14534">
    <property type="entry name" value="DUF4440"/>
    <property type="match status" value="1"/>
</dbReference>